<dbReference type="RefSeq" id="WP_069481587.1">
    <property type="nucleotide sequence ID" value="NZ_KV766182.1"/>
</dbReference>
<sequence>MAALFDKWTFEESSLLGEEGCKLNVYRNPTFTTDKVKGQVKTLATFGSQSGFISAQRFTDNTNVTAICAFRLNVDSIYTVHYECQVLGITDGTYLGSAITVSRGNKIGVGYYGTGHVLVPSTVSIQKGKWYIIAYRKTGNVIDVFLDGQLIHTVIAHSAHARAPYLTGQYCNSSGIHSMVNRSYTELTVYEVSLSNEEIRTKSEGIKNKMLIFHDGKYKRWNEEKLAEKGGSILPVFINDTRDGIVASSNSVYTTYSAYKALDKKTDTYWLSNGVPTATAPVWLMLDLGKPTTLTGYAISIYARTTYNINTHYFQGSNNGIDFETIHSRVNSPLTEILTYINFPSVSFRYVRVLITKYSGSSGRVSIQELELIGEGKPNEQPYWSTIELNEVNEQGLDSLLPLAEYKIIELDPMPMVKLNIEK</sequence>
<evidence type="ECO:0000313" key="3">
    <source>
        <dbReference type="Proteomes" id="UP000094784"/>
    </source>
</evidence>
<accession>A0A1E4R8C1</accession>
<evidence type="ECO:0000313" key="2">
    <source>
        <dbReference type="EMBL" id="ODV56598.1"/>
    </source>
</evidence>
<organism evidence="2 3">
    <name type="scientific">Lysinibacillus fusiformis</name>
    <dbReference type="NCBI Taxonomy" id="28031"/>
    <lineage>
        <taxon>Bacteria</taxon>
        <taxon>Bacillati</taxon>
        <taxon>Bacillota</taxon>
        <taxon>Bacilli</taxon>
        <taxon>Bacillales</taxon>
        <taxon>Bacillaceae</taxon>
        <taxon>Lysinibacillus</taxon>
    </lineage>
</organism>
<dbReference type="Proteomes" id="UP000094784">
    <property type="component" value="Unassembled WGS sequence"/>
</dbReference>
<dbReference type="Pfam" id="PF00754">
    <property type="entry name" value="F5_F8_type_C"/>
    <property type="match status" value="1"/>
</dbReference>
<feature type="domain" description="F5/8 type C" evidence="1">
    <location>
        <begin position="221"/>
        <end position="375"/>
    </location>
</feature>
<comment type="caution">
    <text evidence="2">The sequence shown here is derived from an EMBL/GenBank/DDBJ whole genome shotgun (WGS) entry which is preliminary data.</text>
</comment>
<dbReference type="SUPFAM" id="SSF49899">
    <property type="entry name" value="Concanavalin A-like lectins/glucanases"/>
    <property type="match status" value="1"/>
</dbReference>
<dbReference type="AlphaFoldDB" id="A0A1E4R8C1"/>
<evidence type="ECO:0000259" key="1">
    <source>
        <dbReference type="PROSITE" id="PS50022"/>
    </source>
</evidence>
<dbReference type="Gene3D" id="2.60.120.200">
    <property type="match status" value="1"/>
</dbReference>
<dbReference type="Gene3D" id="2.60.120.260">
    <property type="entry name" value="Galactose-binding domain-like"/>
    <property type="match status" value="1"/>
</dbReference>
<dbReference type="InterPro" id="IPR000421">
    <property type="entry name" value="FA58C"/>
</dbReference>
<dbReference type="InterPro" id="IPR013320">
    <property type="entry name" value="ConA-like_dom_sf"/>
</dbReference>
<dbReference type="SUPFAM" id="SSF49785">
    <property type="entry name" value="Galactose-binding domain-like"/>
    <property type="match status" value="1"/>
</dbReference>
<dbReference type="PROSITE" id="PS50022">
    <property type="entry name" value="FA58C_3"/>
    <property type="match status" value="1"/>
</dbReference>
<protein>
    <recommendedName>
        <fullName evidence="1">F5/8 type C domain-containing protein</fullName>
    </recommendedName>
</protein>
<dbReference type="InterPro" id="IPR008979">
    <property type="entry name" value="Galactose-bd-like_sf"/>
</dbReference>
<proteinExistence type="predicted"/>
<gene>
    <name evidence="2" type="ORF">BG258_12190</name>
</gene>
<dbReference type="EMBL" id="MECQ01000001">
    <property type="protein sequence ID" value="ODV56598.1"/>
    <property type="molecule type" value="Genomic_DNA"/>
</dbReference>
<name>A0A1E4R8C1_9BACI</name>
<dbReference type="OrthoDB" id="273314at2"/>
<reference evidence="2 3" key="1">
    <citation type="submission" date="2016-09" db="EMBL/GenBank/DDBJ databases">
        <title>Draft genome sequence of the soil isolate, Lysinibacillus fusiformis M5, a potential hypoxanthine producer.</title>
        <authorList>
            <person name="Gallegos-Monterrosa R."/>
            <person name="Maroti G."/>
            <person name="Balint B."/>
            <person name="Kovacs A.T."/>
        </authorList>
    </citation>
    <scope>NUCLEOTIDE SEQUENCE [LARGE SCALE GENOMIC DNA]</scope>
    <source>
        <strain evidence="2 3">M5</strain>
    </source>
</reference>